<dbReference type="STRING" id="28083.Lbir_0388"/>
<dbReference type="GO" id="GO:0006508">
    <property type="term" value="P:proteolysis"/>
    <property type="evidence" value="ECO:0007669"/>
    <property type="project" value="UniProtKB-KW"/>
</dbReference>
<feature type="domain" description="PDZ" evidence="7">
    <location>
        <begin position="108"/>
        <end position="176"/>
    </location>
</feature>
<dbReference type="EC" id="3.4.21.102" evidence="9"/>
<dbReference type="PANTHER" id="PTHR32060:SF30">
    <property type="entry name" value="CARBOXY-TERMINAL PROCESSING PROTEASE CTPA"/>
    <property type="match status" value="1"/>
</dbReference>
<dbReference type="Pfam" id="PF22694">
    <property type="entry name" value="CtpB_N-like"/>
    <property type="match status" value="1"/>
</dbReference>
<dbReference type="GO" id="GO:0007165">
    <property type="term" value="P:signal transduction"/>
    <property type="evidence" value="ECO:0007669"/>
    <property type="project" value="TreeGrafter"/>
</dbReference>
<dbReference type="FunFam" id="2.30.42.10:FF:000063">
    <property type="entry name" value="Peptidase, S41 family"/>
    <property type="match status" value="1"/>
</dbReference>
<dbReference type="SMART" id="SM00228">
    <property type="entry name" value="PDZ"/>
    <property type="match status" value="1"/>
</dbReference>
<dbReference type="InterPro" id="IPR001478">
    <property type="entry name" value="PDZ"/>
</dbReference>
<dbReference type="InterPro" id="IPR055210">
    <property type="entry name" value="CtpA/B_N"/>
</dbReference>
<reference evidence="8 10" key="1">
    <citation type="submission" date="2015-11" db="EMBL/GenBank/DDBJ databases">
        <title>Genomic analysis of 38 Legionella species identifies large and diverse effector repertoires.</title>
        <authorList>
            <person name="Burstein D."/>
            <person name="Amaro F."/>
            <person name="Zusman T."/>
            <person name="Lifshitz Z."/>
            <person name="Cohen O."/>
            <person name="Gilbert J.A."/>
            <person name="Pupko T."/>
            <person name="Shuman H.A."/>
            <person name="Segal G."/>
        </authorList>
    </citation>
    <scope>NUCLEOTIDE SEQUENCE [LARGE SCALE GENOMIC DNA]</scope>
    <source>
        <strain evidence="8 10">CDC#1407-AL-14</strain>
    </source>
</reference>
<dbReference type="InterPro" id="IPR005151">
    <property type="entry name" value="Tail-specific_protease"/>
</dbReference>
<dbReference type="SUPFAM" id="SSF52096">
    <property type="entry name" value="ClpP/crotonase"/>
    <property type="match status" value="1"/>
</dbReference>
<sequence length="458" mass="49411">MMRGTLSKENIMRNKRFYSGALATVLTTAFLFPAQLYATDASATATNTNTEGTKKIPLEDVQRFSNALSQIKKYYVKPIDDKELFDNAIKGMLSGLDPHSTYLDEDAFKDLQTSTSGEFGGLGIEVTMEEGVVKVVTPLVDTPAYRAGIKAGDYIIKLGSQSVQGITLQEAVDLMRGKAGTTIDLTVLRKGESKPLVFSLVREKILIKSVKSKLLDDNYGYIRLTQFQAMTGDDMEKAIAQLKQQAGGNLKGLILDLRNNPGGLLDSAIQVSDAFLDTSKDGKQEMIVYTQGRLPGSKFTALANPGDLLNNAPMIVLINNGSASASEIVAGALKDNKRAIIVGTQSFGKGSVQTILPLDDKRGIKLTTALYYTPSGISIQAKGITPDIVIDEVTVAKDDTKGNFTGFSEADLSGHLANTSEQSKNTEQSSKDDKTLLHEDYQLYAALTILKGLAVARN</sequence>
<feature type="chain" id="PRO_5016847142" evidence="6">
    <location>
        <begin position="39"/>
        <end position="458"/>
    </location>
</feature>
<evidence type="ECO:0000256" key="1">
    <source>
        <dbReference type="ARBA" id="ARBA00009179"/>
    </source>
</evidence>
<reference evidence="9 11" key="2">
    <citation type="submission" date="2018-06" db="EMBL/GenBank/DDBJ databases">
        <authorList>
            <consortium name="Pathogen Informatics"/>
            <person name="Doyle S."/>
        </authorList>
    </citation>
    <scope>NUCLEOTIDE SEQUENCE [LARGE SCALE GENOMIC DNA]</scope>
    <source>
        <strain evidence="9 11">NCTC12437</strain>
    </source>
</reference>
<evidence type="ECO:0000256" key="6">
    <source>
        <dbReference type="SAM" id="SignalP"/>
    </source>
</evidence>
<dbReference type="NCBIfam" id="TIGR00225">
    <property type="entry name" value="prc"/>
    <property type="match status" value="1"/>
</dbReference>
<dbReference type="Gene3D" id="3.30.750.44">
    <property type="match status" value="1"/>
</dbReference>
<evidence type="ECO:0000313" key="10">
    <source>
        <dbReference type="Proteomes" id="UP000054735"/>
    </source>
</evidence>
<dbReference type="CDD" id="cd06782">
    <property type="entry name" value="cpPDZ_CPP-like"/>
    <property type="match status" value="1"/>
</dbReference>
<evidence type="ECO:0000256" key="2">
    <source>
        <dbReference type="ARBA" id="ARBA00022670"/>
    </source>
</evidence>
<organism evidence="9 11">
    <name type="scientific">Legionella birminghamensis</name>
    <dbReference type="NCBI Taxonomy" id="28083"/>
    <lineage>
        <taxon>Bacteria</taxon>
        <taxon>Pseudomonadati</taxon>
        <taxon>Pseudomonadota</taxon>
        <taxon>Gammaproteobacteria</taxon>
        <taxon>Legionellales</taxon>
        <taxon>Legionellaceae</taxon>
        <taxon>Legionella</taxon>
    </lineage>
</organism>
<name>A0A378ID91_9GAMM</name>
<dbReference type="Proteomes" id="UP000054735">
    <property type="component" value="Unassembled WGS sequence"/>
</dbReference>
<keyword evidence="2 5" id="KW-0645">Protease</keyword>
<dbReference type="AlphaFoldDB" id="A0A378ID91"/>
<accession>A0A378ID91</accession>
<evidence type="ECO:0000256" key="5">
    <source>
        <dbReference type="RuleBase" id="RU004404"/>
    </source>
</evidence>
<dbReference type="InterPro" id="IPR036034">
    <property type="entry name" value="PDZ_sf"/>
</dbReference>
<dbReference type="InterPro" id="IPR004447">
    <property type="entry name" value="Peptidase_S41A"/>
</dbReference>
<feature type="signal peptide" evidence="6">
    <location>
        <begin position="1"/>
        <end position="38"/>
    </location>
</feature>
<dbReference type="SMART" id="SM00245">
    <property type="entry name" value="TSPc"/>
    <property type="match status" value="1"/>
</dbReference>
<evidence type="ECO:0000313" key="11">
    <source>
        <dbReference type="Proteomes" id="UP000255066"/>
    </source>
</evidence>
<evidence type="ECO:0000313" key="8">
    <source>
        <dbReference type="EMBL" id="KTC75476.1"/>
    </source>
</evidence>
<keyword evidence="4 5" id="KW-0720">Serine protease</keyword>
<evidence type="ECO:0000313" key="9">
    <source>
        <dbReference type="EMBL" id="STX32702.1"/>
    </source>
</evidence>
<keyword evidence="10" id="KW-1185">Reference proteome</keyword>
<dbReference type="Proteomes" id="UP000255066">
    <property type="component" value="Unassembled WGS sequence"/>
</dbReference>
<dbReference type="Gene3D" id="3.90.226.10">
    <property type="entry name" value="2-enoyl-CoA Hydratase, Chain A, domain 1"/>
    <property type="match status" value="1"/>
</dbReference>
<dbReference type="EMBL" id="UGNW01000001">
    <property type="protein sequence ID" value="STX32702.1"/>
    <property type="molecule type" value="Genomic_DNA"/>
</dbReference>
<dbReference type="GO" id="GO:0004252">
    <property type="term" value="F:serine-type endopeptidase activity"/>
    <property type="evidence" value="ECO:0007669"/>
    <property type="project" value="UniProtKB-EC"/>
</dbReference>
<dbReference type="EMBL" id="LNXT01000004">
    <property type="protein sequence ID" value="KTC75476.1"/>
    <property type="molecule type" value="Genomic_DNA"/>
</dbReference>
<dbReference type="Pfam" id="PF13180">
    <property type="entry name" value="PDZ_2"/>
    <property type="match status" value="1"/>
</dbReference>
<dbReference type="FunFam" id="3.90.226.10:FF:000029">
    <property type="entry name" value="Peptidase, S41 family"/>
    <property type="match status" value="1"/>
</dbReference>
<dbReference type="SUPFAM" id="SSF50156">
    <property type="entry name" value="PDZ domain-like"/>
    <property type="match status" value="1"/>
</dbReference>
<evidence type="ECO:0000256" key="4">
    <source>
        <dbReference type="ARBA" id="ARBA00022825"/>
    </source>
</evidence>
<keyword evidence="6" id="KW-0732">Signal</keyword>
<evidence type="ECO:0000259" key="7">
    <source>
        <dbReference type="PROSITE" id="PS50106"/>
    </source>
</evidence>
<dbReference type="Pfam" id="PF03572">
    <property type="entry name" value="Peptidase_S41"/>
    <property type="match status" value="1"/>
</dbReference>
<dbReference type="InterPro" id="IPR029045">
    <property type="entry name" value="ClpP/crotonase-like_dom_sf"/>
</dbReference>
<dbReference type="GO" id="GO:0030288">
    <property type="term" value="C:outer membrane-bounded periplasmic space"/>
    <property type="evidence" value="ECO:0007669"/>
    <property type="project" value="TreeGrafter"/>
</dbReference>
<proteinExistence type="inferred from homology"/>
<dbReference type="CDD" id="cd07560">
    <property type="entry name" value="Peptidase_S41_CPP"/>
    <property type="match status" value="1"/>
</dbReference>
<protein>
    <submittedName>
        <fullName evidence="9">Carboxy-terminal protease</fullName>
        <ecNumber evidence="9">3.4.21.102</ecNumber>
    </submittedName>
</protein>
<dbReference type="FunFam" id="3.30.750.44:FF:000001">
    <property type="entry name" value="S41 family peptidase"/>
    <property type="match status" value="1"/>
</dbReference>
<dbReference type="PANTHER" id="PTHR32060">
    <property type="entry name" value="TAIL-SPECIFIC PROTEASE"/>
    <property type="match status" value="1"/>
</dbReference>
<comment type="similarity">
    <text evidence="1 5">Belongs to the peptidase S41A family.</text>
</comment>
<dbReference type="Gene3D" id="2.30.42.10">
    <property type="match status" value="1"/>
</dbReference>
<gene>
    <name evidence="9" type="primary">ctpB</name>
    <name evidence="8" type="synonym">ctpA</name>
    <name evidence="8" type="ORF">Lbir_0388</name>
    <name evidence="9" type="ORF">NCTC12437_02497</name>
</gene>
<keyword evidence="3 5" id="KW-0378">Hydrolase</keyword>
<evidence type="ECO:0000256" key="3">
    <source>
        <dbReference type="ARBA" id="ARBA00022801"/>
    </source>
</evidence>
<dbReference type="PROSITE" id="PS50106">
    <property type="entry name" value="PDZ"/>
    <property type="match status" value="1"/>
</dbReference>